<feature type="compositionally biased region" description="Basic and acidic residues" evidence="1">
    <location>
        <begin position="64"/>
        <end position="82"/>
    </location>
</feature>
<feature type="compositionally biased region" description="Basic and acidic residues" evidence="1">
    <location>
        <begin position="237"/>
        <end position="246"/>
    </location>
</feature>
<keyword evidence="3" id="KW-0378">Hydrolase</keyword>
<protein>
    <submittedName>
        <fullName evidence="3">Alpha/beta hydrolases superfamily protein</fullName>
    </submittedName>
</protein>
<feature type="domain" description="Retrovirus-related Pol polyprotein from transposon TNT 1-94-like beta-barrel" evidence="2">
    <location>
        <begin position="169"/>
        <end position="212"/>
    </location>
</feature>
<dbReference type="InterPro" id="IPR054722">
    <property type="entry name" value="PolX-like_BBD"/>
</dbReference>
<evidence type="ECO:0000313" key="3">
    <source>
        <dbReference type="EMBL" id="GEU60121.1"/>
    </source>
</evidence>
<feature type="compositionally biased region" description="Basic residues" evidence="1">
    <location>
        <begin position="128"/>
        <end position="143"/>
    </location>
</feature>
<organism evidence="3">
    <name type="scientific">Tanacetum cinerariifolium</name>
    <name type="common">Dalmatian daisy</name>
    <name type="synonym">Chrysanthemum cinerariifolium</name>
    <dbReference type="NCBI Taxonomy" id="118510"/>
    <lineage>
        <taxon>Eukaryota</taxon>
        <taxon>Viridiplantae</taxon>
        <taxon>Streptophyta</taxon>
        <taxon>Embryophyta</taxon>
        <taxon>Tracheophyta</taxon>
        <taxon>Spermatophyta</taxon>
        <taxon>Magnoliopsida</taxon>
        <taxon>eudicotyledons</taxon>
        <taxon>Gunneridae</taxon>
        <taxon>Pentapetalae</taxon>
        <taxon>asterids</taxon>
        <taxon>campanulids</taxon>
        <taxon>Asterales</taxon>
        <taxon>Asteraceae</taxon>
        <taxon>Asteroideae</taxon>
        <taxon>Anthemideae</taxon>
        <taxon>Anthemidinae</taxon>
        <taxon>Tanacetum</taxon>
    </lineage>
</organism>
<dbReference type="GO" id="GO:0016787">
    <property type="term" value="F:hydrolase activity"/>
    <property type="evidence" value="ECO:0007669"/>
    <property type="project" value="UniProtKB-KW"/>
</dbReference>
<feature type="region of interest" description="Disordered" evidence="1">
    <location>
        <begin position="58"/>
        <end position="82"/>
    </location>
</feature>
<name>A0A6L2LE92_TANCI</name>
<dbReference type="AlphaFoldDB" id="A0A6L2LE92"/>
<evidence type="ECO:0000259" key="2">
    <source>
        <dbReference type="Pfam" id="PF22936"/>
    </source>
</evidence>
<gene>
    <name evidence="3" type="ORF">Tci_032099</name>
</gene>
<feature type="region of interest" description="Disordered" evidence="1">
    <location>
        <begin position="237"/>
        <end position="262"/>
    </location>
</feature>
<accession>A0A6L2LE92</accession>
<dbReference type="EMBL" id="BKCJ010004285">
    <property type="protein sequence ID" value="GEU60121.1"/>
    <property type="molecule type" value="Genomic_DNA"/>
</dbReference>
<comment type="caution">
    <text evidence="3">The sequence shown here is derived from an EMBL/GenBank/DDBJ whole genome shotgun (WGS) entry which is preliminary data.</text>
</comment>
<proteinExistence type="predicted"/>
<dbReference type="Pfam" id="PF22936">
    <property type="entry name" value="Pol_BBD"/>
    <property type="match status" value="1"/>
</dbReference>
<feature type="region of interest" description="Disordered" evidence="1">
    <location>
        <begin position="128"/>
        <end position="149"/>
    </location>
</feature>
<evidence type="ECO:0000256" key="1">
    <source>
        <dbReference type="SAM" id="MobiDB-lite"/>
    </source>
</evidence>
<sequence>MIIKKDSEIVKAKGERKSLTLKAKKEYSDEECSTSESEDEEYAMAVRDFQKFFKRSGRFVGQPRNDKRTFQRSRDDKNGKGDRKCFRCGDQNYLIGECLKPPKDKTKEHSSEVLRAIAVKKMMKKSRAKHVSWLKHQTRRPPKKSWDRQSSRLDLRKTCLGVDLEPDEWIKDSGCSKHMTGNQKILSSYKAYNEGNVIFGSNLYGNIIGKEDSKPMKTPMSSDTKLMKDEECESVDSTKYRGMIDHGKKRPRDSNASSSSTTLNHLSSFHPLDDIVDDNDEESCLPALLLLLKTSLPHLMFPSNPPHESQHLNTYLFETINLQTQH</sequence>
<reference evidence="3" key="1">
    <citation type="journal article" date="2019" name="Sci. Rep.">
        <title>Draft genome of Tanacetum cinerariifolium, the natural source of mosquito coil.</title>
        <authorList>
            <person name="Yamashiro T."/>
            <person name="Shiraishi A."/>
            <person name="Satake H."/>
            <person name="Nakayama K."/>
        </authorList>
    </citation>
    <scope>NUCLEOTIDE SEQUENCE</scope>
</reference>